<evidence type="ECO:0000313" key="14">
    <source>
        <dbReference type="Proteomes" id="UP000590564"/>
    </source>
</evidence>
<keyword evidence="1" id="KW-0004">4Fe-4S</keyword>
<dbReference type="EC" id="1.3.4.1" evidence="10"/>
<evidence type="ECO:0000256" key="4">
    <source>
        <dbReference type="ARBA" id="ARBA00022737"/>
    </source>
</evidence>
<evidence type="ECO:0000313" key="13">
    <source>
        <dbReference type="Proteomes" id="UP000567099"/>
    </source>
</evidence>
<evidence type="ECO:0000313" key="10">
    <source>
        <dbReference type="EMBL" id="MBA2863665.1"/>
    </source>
</evidence>
<dbReference type="PROSITE" id="PS00197">
    <property type="entry name" value="2FE2S_FER_1"/>
    <property type="match status" value="1"/>
</dbReference>
<dbReference type="PROSITE" id="PS51379">
    <property type="entry name" value="4FE4S_FER_2"/>
    <property type="match status" value="1"/>
</dbReference>
<accession>A0A2L1CCT1</accession>
<reference evidence="10 13" key="3">
    <citation type="submission" date="2020-07" db="EMBL/GenBank/DDBJ databases">
        <title>Genomic Encyclopedia of Type Strains, Phase IV (KMG-V): Genome sequencing to study the core and pangenomes of soil and plant-associated prokaryotes.</title>
        <authorList>
            <person name="Whitman W."/>
        </authorList>
    </citation>
    <scope>NUCLEOTIDE SEQUENCE [LARGE SCALE GENOMIC DNA]</scope>
    <source>
        <strain evidence="10 13">C13</strain>
        <strain evidence="11 14">D1</strain>
    </source>
</reference>
<protein>
    <submittedName>
        <fullName evidence="10">Fumarate reductase (CoM/CoB) subunit B</fullName>
        <ecNumber evidence="10">1.3.4.1</ecNumber>
    </submittedName>
    <submittedName>
        <fullName evidence="9">Fumarate reductase iron-sulfur subunit</fullName>
    </submittedName>
</protein>
<dbReference type="Proteomes" id="UP000590564">
    <property type="component" value="Unassembled WGS sequence"/>
</dbReference>
<dbReference type="KEGG" id="mmad:MMJJ_17830"/>
<dbReference type="Gene3D" id="1.10.1060.10">
    <property type="entry name" value="Alpha-helical ferredoxin"/>
    <property type="match status" value="1"/>
</dbReference>
<dbReference type="NCBIfam" id="TIGR00384">
    <property type="entry name" value="dhsB"/>
    <property type="match status" value="1"/>
</dbReference>
<dbReference type="InterPro" id="IPR012675">
    <property type="entry name" value="Beta-grasp_dom_sf"/>
</dbReference>
<evidence type="ECO:0000256" key="6">
    <source>
        <dbReference type="ARBA" id="ARBA00023014"/>
    </source>
</evidence>
<dbReference type="GeneID" id="36102865"/>
<keyword evidence="3" id="KW-0479">Metal-binding</keyword>
<keyword evidence="6" id="KW-0411">Iron-sulfur</keyword>
<dbReference type="InterPro" id="IPR017900">
    <property type="entry name" value="4Fe4S_Fe_S_CS"/>
</dbReference>
<dbReference type="Proteomes" id="UP000567099">
    <property type="component" value="Unassembled WGS sequence"/>
</dbReference>
<dbReference type="Proteomes" id="UP000239462">
    <property type="component" value="Chromosome"/>
</dbReference>
<dbReference type="EMBL" id="JACHED010000001">
    <property type="protein sequence ID" value="MBB6496329.1"/>
    <property type="molecule type" value="Genomic_DNA"/>
</dbReference>
<evidence type="ECO:0000256" key="1">
    <source>
        <dbReference type="ARBA" id="ARBA00022485"/>
    </source>
</evidence>
<name>A0A2L1CCT1_METMI</name>
<dbReference type="GO" id="GO:0009055">
    <property type="term" value="F:electron transfer activity"/>
    <property type="evidence" value="ECO:0007669"/>
    <property type="project" value="InterPro"/>
</dbReference>
<dbReference type="PROSITE" id="PS00198">
    <property type="entry name" value="4FE4S_FER_1"/>
    <property type="match status" value="1"/>
</dbReference>
<dbReference type="GO" id="GO:0016491">
    <property type="term" value="F:oxidoreductase activity"/>
    <property type="evidence" value="ECO:0007669"/>
    <property type="project" value="UniProtKB-KW"/>
</dbReference>
<evidence type="ECO:0000256" key="5">
    <source>
        <dbReference type="ARBA" id="ARBA00023004"/>
    </source>
</evidence>
<gene>
    <name evidence="9" type="primary">frdB</name>
    <name evidence="10" type="ORF">HNP94_000665</name>
    <name evidence="11" type="ORF">HNP96_000350</name>
    <name evidence="9" type="ORF">MMJJ_17830</name>
</gene>
<reference evidence="12" key="1">
    <citation type="journal article" date="2018" name="Genome Announc.">
        <title>Complete Genome Sequence of the Methanococcus maripaludis Type Strain JJ (DSM 2067), a Model for Selenoprotein Synthesis in Archaea.</title>
        <authorList>
            <person name="Poehlein A."/>
            <person name="Heym D."/>
            <person name="Quitzke V."/>
            <person name="Fersch J."/>
            <person name="Daniel R."/>
            <person name="Rother M."/>
        </authorList>
    </citation>
    <scope>NUCLEOTIDE SEQUENCE [LARGE SCALE GENOMIC DNA]</scope>
    <source>
        <strain evidence="12">DSM 2067</strain>
    </source>
</reference>
<keyword evidence="5" id="KW-0408">Iron</keyword>
<dbReference type="NCBIfam" id="NF004898">
    <property type="entry name" value="PRK06259.1"/>
    <property type="match status" value="1"/>
</dbReference>
<dbReference type="InterPro" id="IPR017896">
    <property type="entry name" value="4Fe4S_Fe-S-bd"/>
</dbReference>
<dbReference type="GO" id="GO:0006099">
    <property type="term" value="P:tricarboxylic acid cycle"/>
    <property type="evidence" value="ECO:0007669"/>
    <property type="project" value="InterPro"/>
</dbReference>
<organism evidence="9 12">
    <name type="scientific">Methanococcus maripaludis</name>
    <name type="common">Methanococcus deltae</name>
    <dbReference type="NCBI Taxonomy" id="39152"/>
    <lineage>
        <taxon>Archaea</taxon>
        <taxon>Methanobacteriati</taxon>
        <taxon>Methanobacteriota</taxon>
        <taxon>Methanomada group</taxon>
        <taxon>Methanococci</taxon>
        <taxon>Methanococcales</taxon>
        <taxon>Methanococcaceae</taxon>
        <taxon>Methanococcus</taxon>
    </lineage>
</organism>
<dbReference type="PROSITE" id="PS51085">
    <property type="entry name" value="2FE2S_FER_2"/>
    <property type="match status" value="1"/>
</dbReference>
<evidence type="ECO:0000256" key="3">
    <source>
        <dbReference type="ARBA" id="ARBA00022723"/>
    </source>
</evidence>
<proteinExistence type="predicted"/>
<feature type="domain" description="2Fe-2S ferredoxin-type" evidence="7">
    <location>
        <begin position="4"/>
        <end position="82"/>
    </location>
</feature>
<dbReference type="Pfam" id="PF13183">
    <property type="entry name" value="Fer4_8"/>
    <property type="match status" value="1"/>
</dbReference>
<evidence type="ECO:0000313" key="11">
    <source>
        <dbReference type="EMBL" id="MBB6496329.1"/>
    </source>
</evidence>
<dbReference type="InterPro" id="IPR009051">
    <property type="entry name" value="Helical_ferredxn"/>
</dbReference>
<dbReference type="Pfam" id="PF13085">
    <property type="entry name" value="Fer2_3"/>
    <property type="match status" value="1"/>
</dbReference>
<dbReference type="GO" id="GO:0046872">
    <property type="term" value="F:metal ion binding"/>
    <property type="evidence" value="ECO:0007669"/>
    <property type="project" value="UniProtKB-KW"/>
</dbReference>
<evidence type="ECO:0000256" key="2">
    <source>
        <dbReference type="ARBA" id="ARBA00022714"/>
    </source>
</evidence>
<dbReference type="SUPFAM" id="SSF54292">
    <property type="entry name" value="2Fe-2S ferredoxin-like"/>
    <property type="match status" value="1"/>
</dbReference>
<dbReference type="GO" id="GO:0051537">
    <property type="term" value="F:2 iron, 2 sulfur cluster binding"/>
    <property type="evidence" value="ECO:0007669"/>
    <property type="project" value="UniProtKB-KW"/>
</dbReference>
<reference evidence="9" key="2">
    <citation type="submission" date="2018-02" db="EMBL/GenBank/DDBJ databases">
        <title>Complete genome sequence of the Methanococcus maripaludis type strain JJ (DSM 2067), a model for selenoprotein synthesis in Archaea.</title>
        <authorList>
            <person name="Poehlein A."/>
            <person name="Heym D."/>
            <person name="Quitzke V."/>
            <person name="Fersch J."/>
            <person name="Daniel R."/>
            <person name="Rother M."/>
        </authorList>
    </citation>
    <scope>NUCLEOTIDE SEQUENCE [LARGE SCALE GENOMIC DNA]</scope>
    <source>
        <strain evidence="9">DSM 2067</strain>
    </source>
</reference>
<dbReference type="InterPro" id="IPR025192">
    <property type="entry name" value="Succ_DH/fum_Rdtase_N"/>
</dbReference>
<dbReference type="Gene3D" id="3.10.20.30">
    <property type="match status" value="1"/>
</dbReference>
<dbReference type="RefSeq" id="WP_104838505.1">
    <property type="nucleotide sequence ID" value="NZ_CP026606.1"/>
</dbReference>
<sequence length="494" mass="56086">MKTFTITVKKTEGFKKFEVPVGLTVLDALEYINKTYGENIQFRSSCKAGQCGSCAVMINKKSKLACKTKVEDNMIIEPLEGFDVISDLVVDREPYYKKIGTLRNYIQKKNEKITEKELDGLKLYPDDLKDVKKIRGCIDCLSCIAMCPARKYSNYPGPTLMRQLARFAFDPKDEIDREKEAFDENIYNCTTCGRCVEVCPKEIDIVHNAVEKLREKTFKKGYNLDSHLEVRKNVLSQNRSVPKEKTSFLEEVSDEYIVENEKMRVAFFTGCLVDFRLQEIGKSAIRVLNAHGVSVIIPKNQVCCGSPFIRTGQTDISESLKKQNLEIFNDLNVDSVVTLCAGCGSTLKNDYKEKEFKVMDITEVLVKVGLIDYKPLDITVTYHDPCHLRRGQKVYLEPRKILESIPKLKFLEMEIPDQCCGAGGGVRSGKPEVADAIGKRKANMIYATDADYLITVCPFCEYHIRDSLTKYLKEHGLKKDIPVMNIISLLDKVI</sequence>
<dbReference type="PANTHER" id="PTHR32479">
    <property type="entry name" value="GLYCOLATE OXIDASE IRON-SULFUR SUBUNIT"/>
    <property type="match status" value="1"/>
</dbReference>
<dbReference type="InterPro" id="IPR001041">
    <property type="entry name" value="2Fe-2S_ferredoxin-type"/>
</dbReference>
<evidence type="ECO:0000313" key="9">
    <source>
        <dbReference type="EMBL" id="AVB77154.1"/>
    </source>
</evidence>
<dbReference type="AlphaFoldDB" id="A0A2L1CCT1"/>
<dbReference type="InterPro" id="IPR006058">
    <property type="entry name" value="2Fe2S_fd_BS"/>
</dbReference>
<dbReference type="InterPro" id="IPR004017">
    <property type="entry name" value="Cys_rich_dom"/>
</dbReference>
<dbReference type="EMBL" id="JACDUO010000001">
    <property type="protein sequence ID" value="MBA2863665.1"/>
    <property type="molecule type" value="Genomic_DNA"/>
</dbReference>
<dbReference type="PANTHER" id="PTHR32479:SF17">
    <property type="entry name" value="GLYCOLATE OXIDASE IRON-SULFUR SUBUNIT"/>
    <property type="match status" value="1"/>
</dbReference>
<evidence type="ECO:0000259" key="7">
    <source>
        <dbReference type="PROSITE" id="PS51085"/>
    </source>
</evidence>
<dbReference type="GO" id="GO:0051539">
    <property type="term" value="F:4 iron, 4 sulfur cluster binding"/>
    <property type="evidence" value="ECO:0007669"/>
    <property type="project" value="UniProtKB-KW"/>
</dbReference>
<keyword evidence="10" id="KW-0560">Oxidoreductase</keyword>
<dbReference type="InterPro" id="IPR036010">
    <property type="entry name" value="2Fe-2S_ferredoxin-like_sf"/>
</dbReference>
<keyword evidence="4" id="KW-0677">Repeat</keyword>
<dbReference type="InterPro" id="IPR004489">
    <property type="entry name" value="Succ_DH/fum_Rdtase_Fe-S"/>
</dbReference>
<dbReference type="EMBL" id="CP026606">
    <property type="protein sequence ID" value="AVB77154.1"/>
    <property type="molecule type" value="Genomic_DNA"/>
</dbReference>
<dbReference type="CDD" id="cd00207">
    <property type="entry name" value="fer2"/>
    <property type="match status" value="1"/>
</dbReference>
<evidence type="ECO:0000259" key="8">
    <source>
        <dbReference type="PROSITE" id="PS51379"/>
    </source>
</evidence>
<feature type="domain" description="4Fe-4S ferredoxin-type" evidence="8">
    <location>
        <begin position="178"/>
        <end position="208"/>
    </location>
</feature>
<dbReference type="SUPFAM" id="SSF46548">
    <property type="entry name" value="alpha-helical ferredoxin"/>
    <property type="match status" value="1"/>
</dbReference>
<dbReference type="Pfam" id="PF02754">
    <property type="entry name" value="CCG"/>
    <property type="match status" value="2"/>
</dbReference>
<keyword evidence="2" id="KW-0001">2Fe-2S</keyword>
<evidence type="ECO:0000313" key="12">
    <source>
        <dbReference type="Proteomes" id="UP000239462"/>
    </source>
</evidence>